<proteinExistence type="predicted"/>
<reference evidence="2 3" key="1">
    <citation type="submission" date="2021-04" db="EMBL/GenBank/DDBJ databases">
        <authorList>
            <person name="Bliznina A."/>
        </authorList>
    </citation>
    <scope>NUCLEOTIDE SEQUENCE [LARGE SCALE GENOMIC DNA]</scope>
</reference>
<organism evidence="2 3">
    <name type="scientific">Oikopleura dioica</name>
    <name type="common">Tunicate</name>
    <dbReference type="NCBI Taxonomy" id="34765"/>
    <lineage>
        <taxon>Eukaryota</taxon>
        <taxon>Metazoa</taxon>
        <taxon>Chordata</taxon>
        <taxon>Tunicata</taxon>
        <taxon>Appendicularia</taxon>
        <taxon>Copelata</taxon>
        <taxon>Oikopleuridae</taxon>
        <taxon>Oikopleura</taxon>
    </lineage>
</organism>
<sequence length="115" mass="13495">MSSTSFSESFLTDTSVDEQNIQFINGKTAVQFRDFIEKSSQFQSIWKALTDERRDKYEIKAKMELLENKIEILSKENASLKNRIETQELKTVEMEESAEDMRIENEILMEKLEST</sequence>
<keyword evidence="1" id="KW-0175">Coiled coil</keyword>
<gene>
    <name evidence="2" type="ORF">OKIOD_LOCUS13477</name>
</gene>
<keyword evidence="3" id="KW-1185">Reference proteome</keyword>
<evidence type="ECO:0000256" key="1">
    <source>
        <dbReference type="SAM" id="Coils"/>
    </source>
</evidence>
<feature type="coiled-coil region" evidence="1">
    <location>
        <begin position="49"/>
        <end position="97"/>
    </location>
</feature>
<accession>A0ABN7T1J5</accession>
<protein>
    <submittedName>
        <fullName evidence="2">Oidioi.mRNA.OKI2018_I69.chr2.g4712.t1.cds</fullName>
    </submittedName>
</protein>
<evidence type="ECO:0000313" key="2">
    <source>
        <dbReference type="EMBL" id="CAG5110299.1"/>
    </source>
</evidence>
<evidence type="ECO:0000313" key="3">
    <source>
        <dbReference type="Proteomes" id="UP001158576"/>
    </source>
</evidence>
<name>A0ABN7T1J5_OIKDI</name>
<dbReference type="Proteomes" id="UP001158576">
    <property type="component" value="Chromosome 2"/>
</dbReference>
<dbReference type="EMBL" id="OU015567">
    <property type="protein sequence ID" value="CAG5110299.1"/>
    <property type="molecule type" value="Genomic_DNA"/>
</dbReference>